<feature type="compositionally biased region" description="Polar residues" evidence="1">
    <location>
        <begin position="206"/>
        <end position="221"/>
    </location>
</feature>
<reference evidence="2" key="1">
    <citation type="journal article" date="2020" name="Stud. Mycol.">
        <title>101 Dothideomycetes genomes: a test case for predicting lifestyles and emergence of pathogens.</title>
        <authorList>
            <person name="Haridas S."/>
            <person name="Albert R."/>
            <person name="Binder M."/>
            <person name="Bloem J."/>
            <person name="Labutti K."/>
            <person name="Salamov A."/>
            <person name="Andreopoulos B."/>
            <person name="Baker S."/>
            <person name="Barry K."/>
            <person name="Bills G."/>
            <person name="Bluhm B."/>
            <person name="Cannon C."/>
            <person name="Castanera R."/>
            <person name="Culley D."/>
            <person name="Daum C."/>
            <person name="Ezra D."/>
            <person name="Gonzalez J."/>
            <person name="Henrissat B."/>
            <person name="Kuo A."/>
            <person name="Liang C."/>
            <person name="Lipzen A."/>
            <person name="Lutzoni F."/>
            <person name="Magnuson J."/>
            <person name="Mondo S."/>
            <person name="Nolan M."/>
            <person name="Ohm R."/>
            <person name="Pangilinan J."/>
            <person name="Park H.-J."/>
            <person name="Ramirez L."/>
            <person name="Alfaro M."/>
            <person name="Sun H."/>
            <person name="Tritt A."/>
            <person name="Yoshinaga Y."/>
            <person name="Zwiers L.-H."/>
            <person name="Turgeon B."/>
            <person name="Goodwin S."/>
            <person name="Spatafora J."/>
            <person name="Crous P."/>
            <person name="Grigoriev I."/>
        </authorList>
    </citation>
    <scope>NUCLEOTIDE SEQUENCE</scope>
    <source>
        <strain evidence="2">CBS 119687</strain>
    </source>
</reference>
<sequence length="566" mass="62037">MEALWPVRQPYGLSLFHQNACIASAATAPLPSTTTSSEHATSRSSSKARTHRLKKLRKIDMGVSSSRSSRLRDIGGTAKERRRRGEKSQRLHVKTRHDGLRTQRVKRSQQESCGATARPGALQSTPITIDSDVDEDTEAGDDVPKKDGSTHAASSSSRSRNTTLPPYERLGSIYWTPVRDVASGPSTPIVQPSVEKRGKERRESNESVATVDTTPYQSTKTKYGIRETPYFPDSHRRHKSRSDRRKHPVQTTPSPPSISSTTITRRGSSRRHSAEQTLGKTNTTPNSHDIVPNDGSPDTTEQSTHAHDPATQSQQDLVLSDIQDPTLRNKISRLTAVAPSIPICDIYHLLLEKNENFQQTLQELTSRASLGPPIPTPTPSTTHTPKPSTNRYPALDADDADEPMIKIDFSDPDFFHDADDAPLTPPPETRKSKKKPRTKIVGRTPKSTKKVNKRSLSSFKTRLPPHVARACANIRVKRATQADTYLRETSSDREFVVGDEVVFRDPDGEFYVGGGGSDGDVEMGGCDGEDGEGLGVGMRSRCGFDAGTGTEVLGGRKGRARARARG</sequence>
<feature type="region of interest" description="Disordered" evidence="1">
    <location>
        <begin position="416"/>
        <end position="456"/>
    </location>
</feature>
<accession>A0A6A6A8P8</accession>
<proteinExistence type="predicted"/>
<feature type="compositionally biased region" description="Low complexity" evidence="1">
    <location>
        <begin position="28"/>
        <end position="45"/>
    </location>
</feature>
<feature type="region of interest" description="Disordered" evidence="1">
    <location>
        <begin position="28"/>
        <end position="166"/>
    </location>
</feature>
<feature type="compositionally biased region" description="Basic and acidic residues" evidence="1">
    <location>
        <begin position="194"/>
        <end position="205"/>
    </location>
</feature>
<evidence type="ECO:0000313" key="3">
    <source>
        <dbReference type="Proteomes" id="UP000799771"/>
    </source>
</evidence>
<dbReference type="AlphaFoldDB" id="A0A6A6A8P8"/>
<organism evidence="2 3">
    <name type="scientific">Dothidotthia symphoricarpi CBS 119687</name>
    <dbReference type="NCBI Taxonomy" id="1392245"/>
    <lineage>
        <taxon>Eukaryota</taxon>
        <taxon>Fungi</taxon>
        <taxon>Dikarya</taxon>
        <taxon>Ascomycota</taxon>
        <taxon>Pezizomycotina</taxon>
        <taxon>Dothideomycetes</taxon>
        <taxon>Pleosporomycetidae</taxon>
        <taxon>Pleosporales</taxon>
        <taxon>Dothidotthiaceae</taxon>
        <taxon>Dothidotthia</taxon>
    </lineage>
</organism>
<evidence type="ECO:0000313" key="2">
    <source>
        <dbReference type="EMBL" id="KAF2127553.1"/>
    </source>
</evidence>
<dbReference type="OrthoDB" id="3798749at2759"/>
<feature type="compositionally biased region" description="Low complexity" evidence="1">
    <location>
        <begin position="257"/>
        <end position="266"/>
    </location>
</feature>
<protein>
    <submittedName>
        <fullName evidence="2">Uncharacterized protein</fullName>
    </submittedName>
</protein>
<feature type="compositionally biased region" description="Low complexity" evidence="1">
    <location>
        <begin position="379"/>
        <end position="389"/>
    </location>
</feature>
<dbReference type="GeneID" id="54412048"/>
<keyword evidence="3" id="KW-1185">Reference proteome</keyword>
<gene>
    <name evidence="2" type="ORF">P153DRAFT_398172</name>
</gene>
<dbReference type="EMBL" id="ML977510">
    <property type="protein sequence ID" value="KAF2127553.1"/>
    <property type="molecule type" value="Genomic_DNA"/>
</dbReference>
<feature type="compositionally biased region" description="Basic residues" evidence="1">
    <location>
        <begin position="431"/>
        <end position="453"/>
    </location>
</feature>
<feature type="compositionally biased region" description="Basic residues" evidence="1">
    <location>
        <begin position="46"/>
        <end position="57"/>
    </location>
</feature>
<feature type="compositionally biased region" description="Acidic residues" evidence="1">
    <location>
        <begin position="131"/>
        <end position="141"/>
    </location>
</feature>
<feature type="compositionally biased region" description="Basic residues" evidence="1">
    <location>
        <begin position="235"/>
        <end position="248"/>
    </location>
</feature>
<feature type="compositionally biased region" description="Polar residues" evidence="1">
    <location>
        <begin position="275"/>
        <end position="287"/>
    </location>
</feature>
<evidence type="ECO:0000256" key="1">
    <source>
        <dbReference type="SAM" id="MobiDB-lite"/>
    </source>
</evidence>
<feature type="region of interest" description="Disordered" evidence="1">
    <location>
        <begin position="178"/>
        <end position="316"/>
    </location>
</feature>
<name>A0A6A6A8P8_9PLEO</name>
<dbReference type="Proteomes" id="UP000799771">
    <property type="component" value="Unassembled WGS sequence"/>
</dbReference>
<dbReference type="RefSeq" id="XP_033521942.1">
    <property type="nucleotide sequence ID" value="XM_033671616.1"/>
</dbReference>
<feature type="region of interest" description="Disordered" evidence="1">
    <location>
        <begin position="511"/>
        <end position="532"/>
    </location>
</feature>
<feature type="compositionally biased region" description="Basic residues" evidence="1">
    <location>
        <begin position="80"/>
        <end position="95"/>
    </location>
</feature>
<feature type="region of interest" description="Disordered" evidence="1">
    <location>
        <begin position="367"/>
        <end position="396"/>
    </location>
</feature>